<dbReference type="Proteomes" id="UP000295418">
    <property type="component" value="Unassembled WGS sequence"/>
</dbReference>
<dbReference type="OrthoDB" id="9784332at2"/>
<keyword evidence="8" id="KW-0472">Membrane</keyword>
<evidence type="ECO:0000256" key="8">
    <source>
        <dbReference type="ARBA" id="ARBA00023136"/>
    </source>
</evidence>
<comment type="caution">
    <text evidence="10">The sequence shown here is derived from an EMBL/GenBank/DDBJ whole genome shotgun (WGS) entry which is preliminary data.</text>
</comment>
<dbReference type="PROSITE" id="PS50893">
    <property type="entry name" value="ABC_TRANSPORTER_2"/>
    <property type="match status" value="1"/>
</dbReference>
<evidence type="ECO:0000256" key="3">
    <source>
        <dbReference type="ARBA" id="ARBA00022448"/>
    </source>
</evidence>
<dbReference type="NCBIfam" id="NF010167">
    <property type="entry name" value="PRK13648.1"/>
    <property type="match status" value="1"/>
</dbReference>
<dbReference type="InterPro" id="IPR050095">
    <property type="entry name" value="ECF_ABC_transporter_ATP-bd"/>
</dbReference>
<dbReference type="Gene3D" id="3.40.50.300">
    <property type="entry name" value="P-loop containing nucleotide triphosphate hydrolases"/>
    <property type="match status" value="1"/>
</dbReference>
<comment type="similarity">
    <text evidence="2">Belongs to the ABC transporter superfamily.</text>
</comment>
<dbReference type="InterPro" id="IPR017871">
    <property type="entry name" value="ABC_transporter-like_CS"/>
</dbReference>
<evidence type="ECO:0000313" key="10">
    <source>
        <dbReference type="EMBL" id="TCZ76358.1"/>
    </source>
</evidence>
<evidence type="ECO:0000256" key="6">
    <source>
        <dbReference type="ARBA" id="ARBA00022840"/>
    </source>
</evidence>
<dbReference type="CDD" id="cd03225">
    <property type="entry name" value="ABC_cobalt_CbiO_domain1"/>
    <property type="match status" value="1"/>
</dbReference>
<sequence>MKQPIIQLKNVTFTYPGRNNMESATINDVSLDILEGQWISIVGPNGSGKSTLSKLMNGLLRANKGSITVNGTELTSSSLRGIRQQIGFIFQNPDNQFIGSTIFEDLVFGMENNCLSRSEMDERVQRFADKLTITPFLHRHPSELSGGQKQRAAIAAVLAMDPRIVIFDEATSMLDEGAKESVIELMRSMHASGQYTIISITHDMDEIIASDRVVAMKSGQIIADDSPFNLLQQEEIIEACRLKPPFYIALCQELRQRNIDIGIHLNERDLVNNLWQYISTM</sequence>
<evidence type="ECO:0000256" key="1">
    <source>
        <dbReference type="ARBA" id="ARBA00004202"/>
    </source>
</evidence>
<keyword evidence="5" id="KW-0547">Nucleotide-binding</keyword>
<dbReference type="Pfam" id="PF00005">
    <property type="entry name" value="ABC_tran"/>
    <property type="match status" value="1"/>
</dbReference>
<dbReference type="GO" id="GO:0043190">
    <property type="term" value="C:ATP-binding cassette (ABC) transporter complex"/>
    <property type="evidence" value="ECO:0007669"/>
    <property type="project" value="TreeGrafter"/>
</dbReference>
<dbReference type="GO" id="GO:0015087">
    <property type="term" value="F:cobalt ion transmembrane transporter activity"/>
    <property type="evidence" value="ECO:0007669"/>
    <property type="project" value="UniProtKB-ARBA"/>
</dbReference>
<dbReference type="AlphaFoldDB" id="A0A4R4EE96"/>
<dbReference type="InterPro" id="IPR030947">
    <property type="entry name" value="EcfA_1"/>
</dbReference>
<feature type="domain" description="ABC transporter" evidence="9">
    <location>
        <begin position="6"/>
        <end position="243"/>
    </location>
</feature>
<proteinExistence type="inferred from homology"/>
<evidence type="ECO:0000256" key="4">
    <source>
        <dbReference type="ARBA" id="ARBA00022475"/>
    </source>
</evidence>
<protein>
    <submittedName>
        <fullName evidence="10">Energy-coupling factor transporter ATPase</fullName>
    </submittedName>
</protein>
<evidence type="ECO:0000256" key="5">
    <source>
        <dbReference type="ARBA" id="ARBA00022741"/>
    </source>
</evidence>
<dbReference type="RefSeq" id="WP_132418725.1">
    <property type="nucleotide sequence ID" value="NZ_SKFG01000013.1"/>
</dbReference>
<dbReference type="InterPro" id="IPR003593">
    <property type="entry name" value="AAA+_ATPase"/>
</dbReference>
<dbReference type="SMART" id="SM00382">
    <property type="entry name" value="AAA"/>
    <property type="match status" value="1"/>
</dbReference>
<dbReference type="PROSITE" id="PS00211">
    <property type="entry name" value="ABC_TRANSPORTER_1"/>
    <property type="match status" value="1"/>
</dbReference>
<keyword evidence="11" id="KW-1185">Reference proteome</keyword>
<dbReference type="GO" id="GO:0016887">
    <property type="term" value="F:ATP hydrolysis activity"/>
    <property type="evidence" value="ECO:0007669"/>
    <property type="project" value="InterPro"/>
</dbReference>
<dbReference type="FunFam" id="3.40.50.300:FF:000224">
    <property type="entry name" value="Energy-coupling factor transporter ATP-binding protein EcfA"/>
    <property type="match status" value="1"/>
</dbReference>
<dbReference type="GO" id="GO:0005524">
    <property type="term" value="F:ATP binding"/>
    <property type="evidence" value="ECO:0007669"/>
    <property type="project" value="UniProtKB-KW"/>
</dbReference>
<dbReference type="PANTHER" id="PTHR43553:SF24">
    <property type="entry name" value="ENERGY-COUPLING FACTOR TRANSPORTER ATP-BINDING PROTEIN ECFA1"/>
    <property type="match status" value="1"/>
</dbReference>
<dbReference type="GO" id="GO:0042626">
    <property type="term" value="F:ATPase-coupled transmembrane transporter activity"/>
    <property type="evidence" value="ECO:0007669"/>
    <property type="project" value="TreeGrafter"/>
</dbReference>
<dbReference type="NCBIfam" id="TIGR04520">
    <property type="entry name" value="ECF_ATPase_1"/>
    <property type="match status" value="1"/>
</dbReference>
<evidence type="ECO:0000256" key="7">
    <source>
        <dbReference type="ARBA" id="ARBA00022967"/>
    </source>
</evidence>
<reference evidence="10 11" key="1">
    <citation type="submission" date="2019-03" db="EMBL/GenBank/DDBJ databases">
        <authorList>
            <person name="Kim M.K.M."/>
        </authorList>
    </citation>
    <scope>NUCLEOTIDE SEQUENCE [LARGE SCALE GENOMIC DNA]</scope>
    <source>
        <strain evidence="10 11">18JY21-1</strain>
    </source>
</reference>
<accession>A0A4R4EE96</accession>
<evidence type="ECO:0000259" key="9">
    <source>
        <dbReference type="PROSITE" id="PS50893"/>
    </source>
</evidence>
<dbReference type="InterPro" id="IPR027417">
    <property type="entry name" value="P-loop_NTPase"/>
</dbReference>
<gene>
    <name evidence="10" type="ORF">E0485_14265</name>
</gene>
<keyword evidence="3" id="KW-0813">Transport</keyword>
<dbReference type="InterPro" id="IPR003439">
    <property type="entry name" value="ABC_transporter-like_ATP-bd"/>
</dbReference>
<organism evidence="10 11">
    <name type="scientific">Paenibacillus albiflavus</name>
    <dbReference type="NCBI Taxonomy" id="2545760"/>
    <lineage>
        <taxon>Bacteria</taxon>
        <taxon>Bacillati</taxon>
        <taxon>Bacillota</taxon>
        <taxon>Bacilli</taxon>
        <taxon>Bacillales</taxon>
        <taxon>Paenibacillaceae</taxon>
        <taxon>Paenibacillus</taxon>
    </lineage>
</organism>
<evidence type="ECO:0000256" key="2">
    <source>
        <dbReference type="ARBA" id="ARBA00005417"/>
    </source>
</evidence>
<dbReference type="EMBL" id="SKFG01000013">
    <property type="protein sequence ID" value="TCZ76358.1"/>
    <property type="molecule type" value="Genomic_DNA"/>
</dbReference>
<evidence type="ECO:0000313" key="11">
    <source>
        <dbReference type="Proteomes" id="UP000295418"/>
    </source>
</evidence>
<comment type="subcellular location">
    <subcellularLocation>
        <location evidence="1">Cell membrane</location>
        <topology evidence="1">Peripheral membrane protein</topology>
    </subcellularLocation>
</comment>
<name>A0A4R4EE96_9BACL</name>
<keyword evidence="4" id="KW-1003">Cell membrane</keyword>
<dbReference type="SUPFAM" id="SSF52540">
    <property type="entry name" value="P-loop containing nucleoside triphosphate hydrolases"/>
    <property type="match status" value="1"/>
</dbReference>
<dbReference type="InterPro" id="IPR015856">
    <property type="entry name" value="ABC_transpr_CbiO/EcfA_su"/>
</dbReference>
<keyword evidence="6" id="KW-0067">ATP-binding</keyword>
<keyword evidence="7" id="KW-1278">Translocase</keyword>
<dbReference type="PANTHER" id="PTHR43553">
    <property type="entry name" value="HEAVY METAL TRANSPORTER"/>
    <property type="match status" value="1"/>
</dbReference>